<dbReference type="Pfam" id="PF01497">
    <property type="entry name" value="Peripla_BP_2"/>
    <property type="match status" value="1"/>
</dbReference>
<dbReference type="NCBIfam" id="TIGR04281">
    <property type="entry name" value="peripla_PGF_1"/>
    <property type="match status" value="1"/>
</dbReference>
<name>A0A9E7U8R9_9EURY</name>
<dbReference type="AlphaFoldDB" id="A0A9E7U8R9"/>
<dbReference type="PROSITE" id="PS50983">
    <property type="entry name" value="FE_B12_PBP"/>
    <property type="match status" value="1"/>
</dbReference>
<dbReference type="PANTHER" id="PTHR30535:SF34">
    <property type="entry name" value="MOLYBDATE-BINDING PROTEIN MOLA"/>
    <property type="match status" value="1"/>
</dbReference>
<keyword evidence="6" id="KW-1185">Reference proteome</keyword>
<dbReference type="Gene3D" id="3.40.50.1980">
    <property type="entry name" value="Nitrogenase molybdenum iron protein domain"/>
    <property type="match status" value="2"/>
</dbReference>
<feature type="domain" description="Fe/B12 periplasmic-binding" evidence="4">
    <location>
        <begin position="70"/>
        <end position="315"/>
    </location>
</feature>
<dbReference type="InterPro" id="IPR026469">
    <property type="entry name" value="Peripla_PGF_1"/>
</dbReference>
<dbReference type="InterPro" id="IPR002491">
    <property type="entry name" value="ABC_transptr_periplasmic_BD"/>
</dbReference>
<evidence type="ECO:0000313" key="6">
    <source>
        <dbReference type="Proteomes" id="UP001057580"/>
    </source>
</evidence>
<accession>A0A9E7U8R9</accession>
<keyword evidence="3" id="KW-0472">Membrane</keyword>
<proteinExistence type="predicted"/>
<evidence type="ECO:0000256" key="1">
    <source>
        <dbReference type="ARBA" id="ARBA00022729"/>
    </source>
</evidence>
<evidence type="ECO:0000256" key="3">
    <source>
        <dbReference type="SAM" id="Phobius"/>
    </source>
</evidence>
<dbReference type="SUPFAM" id="SSF53807">
    <property type="entry name" value="Helical backbone' metal receptor"/>
    <property type="match status" value="1"/>
</dbReference>
<dbReference type="Proteomes" id="UP001057580">
    <property type="component" value="Chromosome"/>
</dbReference>
<gene>
    <name evidence="5" type="ORF">N0B31_02325</name>
</gene>
<organism evidence="5 6">
    <name type="scientific">Salinirubellus salinus</name>
    <dbReference type="NCBI Taxonomy" id="1364945"/>
    <lineage>
        <taxon>Archaea</taxon>
        <taxon>Methanobacteriati</taxon>
        <taxon>Methanobacteriota</taxon>
        <taxon>Stenosarchaea group</taxon>
        <taxon>Halobacteria</taxon>
        <taxon>Halobacteriales</taxon>
        <taxon>Natronomonadaceae</taxon>
        <taxon>Salinirubellus</taxon>
    </lineage>
</organism>
<feature type="region of interest" description="Disordered" evidence="2">
    <location>
        <begin position="315"/>
        <end position="360"/>
    </location>
</feature>
<evidence type="ECO:0000313" key="5">
    <source>
        <dbReference type="EMBL" id="UWM55126.1"/>
    </source>
</evidence>
<keyword evidence="1" id="KW-0732">Signal</keyword>
<evidence type="ECO:0000259" key="4">
    <source>
        <dbReference type="PROSITE" id="PS50983"/>
    </source>
</evidence>
<keyword evidence="3" id="KW-0812">Transmembrane</keyword>
<dbReference type="InterPro" id="IPR050902">
    <property type="entry name" value="ABC_Transporter_SBP"/>
</dbReference>
<dbReference type="RefSeq" id="WP_260594178.1">
    <property type="nucleotide sequence ID" value="NZ_CP104003.1"/>
</dbReference>
<evidence type="ECO:0000256" key="2">
    <source>
        <dbReference type="SAM" id="MobiDB-lite"/>
    </source>
</evidence>
<dbReference type="GO" id="GO:0005886">
    <property type="term" value="C:plasma membrane"/>
    <property type="evidence" value="ECO:0007669"/>
    <property type="project" value="UniProtKB-SubCell"/>
</dbReference>
<dbReference type="InterPro" id="IPR026371">
    <property type="entry name" value="PGF_CTERM"/>
</dbReference>
<dbReference type="PANTHER" id="PTHR30535">
    <property type="entry name" value="VITAMIN B12-BINDING PROTEIN"/>
    <property type="match status" value="1"/>
</dbReference>
<dbReference type="GO" id="GO:0030115">
    <property type="term" value="C:S-layer"/>
    <property type="evidence" value="ECO:0007669"/>
    <property type="project" value="UniProtKB-SubCell"/>
</dbReference>
<keyword evidence="3" id="KW-1133">Transmembrane helix</keyword>
<dbReference type="NCBIfam" id="TIGR04126">
    <property type="entry name" value="PGF_CTERM"/>
    <property type="match status" value="1"/>
</dbReference>
<dbReference type="GO" id="GO:0071281">
    <property type="term" value="P:cellular response to iron ion"/>
    <property type="evidence" value="ECO:0007669"/>
    <property type="project" value="TreeGrafter"/>
</dbReference>
<dbReference type="EMBL" id="CP104003">
    <property type="protein sequence ID" value="UWM55126.1"/>
    <property type="molecule type" value="Genomic_DNA"/>
</dbReference>
<dbReference type="GeneID" id="74941221"/>
<dbReference type="KEGG" id="ssai:N0B31_02325"/>
<feature type="compositionally biased region" description="Low complexity" evidence="2">
    <location>
        <begin position="318"/>
        <end position="343"/>
    </location>
</feature>
<reference evidence="5" key="1">
    <citation type="submission" date="2022-09" db="EMBL/GenBank/DDBJ databases">
        <title>Diverse halophilic archaea isolated from saline environments.</title>
        <authorList>
            <person name="Cui H.-L."/>
        </authorList>
    </citation>
    <scope>NUCLEOTIDE SEQUENCE</scope>
    <source>
        <strain evidence="5">ZS-35-S2</strain>
    </source>
</reference>
<protein>
    <submittedName>
        <fullName evidence="5">PGF-CTERM-anchored ABC transporter substrate-binding protein</fullName>
    </submittedName>
</protein>
<feature type="transmembrane region" description="Helical" evidence="3">
    <location>
        <begin position="360"/>
        <end position="379"/>
    </location>
</feature>
<sequence length="383" mass="39785">MHQKTVALVAALVFAAVVPFGAVGAPASDATETAVSPASTTLATQEDCAFPVTRTDGTGTEVTLEEPPERIVAIGGSTPQVMWELGVQDRVVGMPVQSYTAYLNGSENKTDVVTQDGAVDQEQVVALQPDLVVLANIYSNETAQSLRAAGLTVYKEDFPSTLAGITRSVDTYGALTGACDQAEQTNEQFDASIDAIDADAETFDSPRVFYYFFNFTAGSGTFTDELITTAGGTNVAAEAGVTGFRQVNLEIVAEQDPEVVVVPSDSSVPTGEPWNSTTAYQEGNIVRVDTNLAQQPAPRVIGPIRTMQEAFAAAAQSTPTPEQTTVAATTAPPTDATFTTTAPAEDDDQQTPAADSSGDGAGFGLASALVALAAAALLATRRR</sequence>